<dbReference type="EMBL" id="JBJKFK010000246">
    <property type="protein sequence ID" value="KAL3318411.1"/>
    <property type="molecule type" value="Genomic_DNA"/>
</dbReference>
<comment type="caution">
    <text evidence="19">The sequence shown here is derived from an EMBL/GenBank/DDBJ whole genome shotgun (WGS) entry which is preliminary data.</text>
</comment>
<dbReference type="Gene3D" id="3.30.559.70">
    <property type="entry name" value="Choline/Carnitine o-acyltransferase, domain 2"/>
    <property type="match status" value="1"/>
</dbReference>
<keyword evidence="13" id="KW-0472">Membrane</keyword>
<evidence type="ECO:0000256" key="13">
    <source>
        <dbReference type="ARBA" id="ARBA00023136"/>
    </source>
</evidence>
<dbReference type="PROSITE" id="PS00439">
    <property type="entry name" value="ACYLTRANSF_C_1"/>
    <property type="match status" value="1"/>
</dbReference>
<dbReference type="SUPFAM" id="SSF52777">
    <property type="entry name" value="CoA-dependent acyltransferases"/>
    <property type="match status" value="2"/>
</dbReference>
<keyword evidence="8" id="KW-0812">Transmembrane</keyword>
<gene>
    <name evidence="19" type="ORF">Ciccas_002919</name>
</gene>
<protein>
    <recommendedName>
        <fullName evidence="5">carnitine O-palmitoyltransferase</fullName>
        <ecNumber evidence="5">2.3.1.21</ecNumber>
    </recommendedName>
</protein>
<evidence type="ECO:0000256" key="14">
    <source>
        <dbReference type="ARBA" id="ARBA00023315"/>
    </source>
</evidence>
<evidence type="ECO:0000256" key="11">
    <source>
        <dbReference type="ARBA" id="ARBA00023098"/>
    </source>
</evidence>
<comment type="pathway">
    <text evidence="3">Lipid metabolism; fatty acid beta-oxidation.</text>
</comment>
<feature type="domain" description="Choline/carnitine acyltransferase" evidence="18">
    <location>
        <begin position="94"/>
        <end position="672"/>
    </location>
</feature>
<evidence type="ECO:0000256" key="7">
    <source>
        <dbReference type="ARBA" id="ARBA00022679"/>
    </source>
</evidence>
<dbReference type="InterPro" id="IPR023213">
    <property type="entry name" value="CAT-like_dom_sf"/>
</dbReference>
<comment type="similarity">
    <text evidence="4 17">Belongs to the carnitine/choline acetyltransferase family.</text>
</comment>
<evidence type="ECO:0000256" key="15">
    <source>
        <dbReference type="ARBA" id="ARBA00048480"/>
    </source>
</evidence>
<evidence type="ECO:0000256" key="8">
    <source>
        <dbReference type="ARBA" id="ARBA00022692"/>
    </source>
</evidence>
<proteinExistence type="inferred from homology"/>
<dbReference type="GO" id="GO:0006631">
    <property type="term" value="P:fatty acid metabolic process"/>
    <property type="evidence" value="ECO:0007669"/>
    <property type="project" value="UniProtKB-KW"/>
</dbReference>
<dbReference type="Proteomes" id="UP001626550">
    <property type="component" value="Unassembled WGS sequence"/>
</dbReference>
<evidence type="ECO:0000256" key="16">
    <source>
        <dbReference type="PIRSR" id="PIRSR600542-1"/>
    </source>
</evidence>
<keyword evidence="6" id="KW-0813">Transport</keyword>
<evidence type="ECO:0000259" key="18">
    <source>
        <dbReference type="Pfam" id="PF00755"/>
    </source>
</evidence>
<dbReference type="FunFam" id="3.30.559.70:FF:000001">
    <property type="entry name" value="Carnitine O-palmitoyltransferase 1, liver isoform"/>
    <property type="match status" value="1"/>
</dbReference>
<dbReference type="Pfam" id="PF00755">
    <property type="entry name" value="Carn_acyltransf"/>
    <property type="match status" value="1"/>
</dbReference>
<sequence>MLLDRYSQLSNDRLFQLDPKRTHLISCFAFSAFVWVSGAMLRQYSLKFLFSYQRWIYEVHSGPSLRTKIWAFFVYMLRGGNPGLYSYQSCLPYLPVPAVNDTLRRYIRSVQPLLSKNELDHVTTMAEEFKKKDAKRLQFYLKMKYFWARNYVTDWWEEYVYLFGRAPLMLNSNIYGMDAVINPPTKLQAARAGSVVDLCVKMMHKLVNEELEPTVINGMVPLCSAQFERMFNTTRIPGLQKDTILHIPGLGRYIVVINRGRFFKMPLIYKNKWLDAREYERMLQTILDDISPPLNSEELIPFLTAGERSHWAQTRIDFFSSGLNKESLSCIENAAFVVCLDNDELEISTKDENATTLFARSMLHGTGCDRWFDKSFNIIVKKNARIGFNAEHAWSDAPVMGVMWEDILVEPQEYDHDGHRRGRARSELPTPKRLEWEMSEALLKAIKVSKGVAEKLINDTDHYVLAHDNFGKGFIRAQKISPDAFIQLALQLTYYRIHKSFCLTYEASMTRLFREGRTETVRSCTLESLDFVECMENAKATAKEKRVALVKAAQYHQDLYRDAMTGKGVDRHLFCLYVVAKHLNIESPFLTHAIKQPWKLSTSQTPHGQTKKVLYVTNRPDMVSCGGGFGPVSEDGYGVSYIVAGDYTIFFHISSKLTCPETSSKGFADALCKSMQDMMNIF</sequence>
<dbReference type="GO" id="GO:0004095">
    <property type="term" value="F:carnitine O-palmitoyltransferase activity"/>
    <property type="evidence" value="ECO:0007669"/>
    <property type="project" value="UniProtKB-EC"/>
</dbReference>
<evidence type="ECO:0000256" key="17">
    <source>
        <dbReference type="RuleBase" id="RU003801"/>
    </source>
</evidence>
<dbReference type="InterPro" id="IPR000542">
    <property type="entry name" value="Carn_acyl_trans"/>
</dbReference>
<dbReference type="GO" id="GO:0015909">
    <property type="term" value="P:long-chain fatty acid transport"/>
    <property type="evidence" value="ECO:0007669"/>
    <property type="project" value="UniProtKB-ARBA"/>
</dbReference>
<keyword evidence="7 17" id="KW-0808">Transferase</keyword>
<feature type="active site" description="Proton acceptor" evidence="16">
    <location>
        <position position="392"/>
    </location>
</feature>
<keyword evidence="11" id="KW-0443">Lipid metabolism</keyword>
<dbReference type="PANTHER" id="PTHR22589">
    <property type="entry name" value="CARNITINE O-ACYLTRANSFERASE"/>
    <property type="match status" value="1"/>
</dbReference>
<reference evidence="19 20" key="1">
    <citation type="submission" date="2024-11" db="EMBL/GenBank/DDBJ databases">
        <title>Adaptive evolution of stress response genes in parasites aligns with host niche diversity.</title>
        <authorList>
            <person name="Hahn C."/>
            <person name="Resl P."/>
        </authorList>
    </citation>
    <scope>NUCLEOTIDE SEQUENCE [LARGE SCALE GENOMIC DNA]</scope>
    <source>
        <strain evidence="19">EGGRZ-B1_66</strain>
        <tissue evidence="19">Body</tissue>
    </source>
</reference>
<keyword evidence="9" id="KW-0276">Fatty acid metabolism</keyword>
<dbReference type="PROSITE" id="PS00440">
    <property type="entry name" value="ACYLTRANSF_C_2"/>
    <property type="match status" value="1"/>
</dbReference>
<evidence type="ECO:0000256" key="6">
    <source>
        <dbReference type="ARBA" id="ARBA00022448"/>
    </source>
</evidence>
<evidence type="ECO:0000256" key="4">
    <source>
        <dbReference type="ARBA" id="ARBA00005232"/>
    </source>
</evidence>
<evidence type="ECO:0000256" key="10">
    <source>
        <dbReference type="ARBA" id="ARBA00022989"/>
    </source>
</evidence>
<dbReference type="FunFam" id="3.30.559.10:FF:000002">
    <property type="entry name" value="carnitine O-palmitoyltransferase 1, liver isoform"/>
    <property type="match status" value="1"/>
</dbReference>
<keyword evidence="10" id="KW-1133">Transmembrane helix</keyword>
<evidence type="ECO:0000256" key="2">
    <source>
        <dbReference type="ARBA" id="ARBA00004325"/>
    </source>
</evidence>
<keyword evidence="14 17" id="KW-0012">Acyltransferase</keyword>
<evidence type="ECO:0000313" key="20">
    <source>
        <dbReference type="Proteomes" id="UP001626550"/>
    </source>
</evidence>
<dbReference type="GO" id="GO:0031966">
    <property type="term" value="C:mitochondrial membrane"/>
    <property type="evidence" value="ECO:0007669"/>
    <property type="project" value="UniProtKB-SubCell"/>
</dbReference>
<dbReference type="PANTHER" id="PTHR22589:SF31">
    <property type="entry name" value="CARNITINE O-PALMITOYLTRANSFERASE"/>
    <property type="match status" value="1"/>
</dbReference>
<evidence type="ECO:0000256" key="5">
    <source>
        <dbReference type="ARBA" id="ARBA00013243"/>
    </source>
</evidence>
<accession>A0ABD2QJ42</accession>
<organism evidence="19 20">
    <name type="scientific">Cichlidogyrus casuarinus</name>
    <dbReference type="NCBI Taxonomy" id="1844966"/>
    <lineage>
        <taxon>Eukaryota</taxon>
        <taxon>Metazoa</taxon>
        <taxon>Spiralia</taxon>
        <taxon>Lophotrochozoa</taxon>
        <taxon>Platyhelminthes</taxon>
        <taxon>Monogenea</taxon>
        <taxon>Monopisthocotylea</taxon>
        <taxon>Dactylogyridea</taxon>
        <taxon>Ancyrocephalidae</taxon>
        <taxon>Cichlidogyrus</taxon>
    </lineage>
</organism>
<dbReference type="AlphaFoldDB" id="A0ABD2QJ42"/>
<keyword evidence="12" id="KW-0496">Mitochondrion</keyword>
<name>A0ABD2QJ42_9PLAT</name>
<evidence type="ECO:0000256" key="9">
    <source>
        <dbReference type="ARBA" id="ARBA00022832"/>
    </source>
</evidence>
<dbReference type="Gene3D" id="3.30.559.10">
    <property type="entry name" value="Chloramphenicol acetyltransferase-like domain"/>
    <property type="match status" value="1"/>
</dbReference>
<evidence type="ECO:0000256" key="12">
    <source>
        <dbReference type="ARBA" id="ARBA00023128"/>
    </source>
</evidence>
<dbReference type="EC" id="2.3.1.21" evidence="5"/>
<comment type="catalytic activity">
    <reaction evidence="15">
        <text>(R)-carnitine + hexadecanoyl-CoA = O-hexadecanoyl-(R)-carnitine + CoA</text>
        <dbReference type="Rhea" id="RHEA:12661"/>
        <dbReference type="ChEBI" id="CHEBI:16347"/>
        <dbReference type="ChEBI" id="CHEBI:17490"/>
        <dbReference type="ChEBI" id="CHEBI:57287"/>
        <dbReference type="ChEBI" id="CHEBI:57379"/>
        <dbReference type="EC" id="2.3.1.21"/>
    </reaction>
    <physiologicalReaction direction="left-to-right" evidence="15">
        <dbReference type="Rhea" id="RHEA:12662"/>
    </physiologicalReaction>
</comment>
<evidence type="ECO:0000313" key="19">
    <source>
        <dbReference type="EMBL" id="KAL3318411.1"/>
    </source>
</evidence>
<evidence type="ECO:0000256" key="3">
    <source>
        <dbReference type="ARBA" id="ARBA00005005"/>
    </source>
</evidence>
<dbReference type="InterPro" id="IPR042231">
    <property type="entry name" value="Cho/carn_acyl_trans_2"/>
</dbReference>
<comment type="subcellular location">
    <subcellularLocation>
        <location evidence="1">Membrane</location>
        <topology evidence="1">Multi-pass membrane protein</topology>
    </subcellularLocation>
    <subcellularLocation>
        <location evidence="2">Mitochondrion membrane</location>
    </subcellularLocation>
</comment>
<dbReference type="InterPro" id="IPR039551">
    <property type="entry name" value="Cho/carn_acyl_trans"/>
</dbReference>
<evidence type="ECO:0000256" key="1">
    <source>
        <dbReference type="ARBA" id="ARBA00004141"/>
    </source>
</evidence>
<keyword evidence="20" id="KW-1185">Reference proteome</keyword>